<feature type="domain" description="Peptidase C14 caspase" evidence="2">
    <location>
        <begin position="44"/>
        <end position="321"/>
    </location>
</feature>
<sequence length="760" mass="81057">MSSFKRRRFLQVAGSALAAIGLSQMNVRQQGDRYARALAQPTPRKLALLVGVNQYPAGVTSLRGCLTDVRMQKELLVHRFGFDPANILTLENQAATRQNLLDAFETHLIDQAQPGDVVVFHFSGHGSLVRDPDPIAIANGASGYNGSLLPHDARLNLQGNQVNDIMGKTLFLLMANLKTDQVTVMLDSCHSGGGTRGELIMRAVESQVALGDAAPSALELAEQDRWLTRLGWSHAQLKTERSKGIARGVALGSAQANQLAADASFGEGVGQFYAGAFTYALTRYLWQQPGSLPLDRVFVDLSRSTRDVANSARIVQSPIYEVEPGRNFGQEPLFFSRPQSPAAEAVVVGTEASGEVKFWLGGVSSQSLSAFESGAIFSVVDSNGNEIGQVEQTRRVGLEGYGTLADGTRGQIAAGQLLRERVRGVPTDLTLRVGLDNSLGAELETARSQLATFNRIQPVAIDSGQSPHYLLGRMTEQGLAIAATEAVQNVGQLGSVGLFTPGLSAIRDSFGEPNEPIAAAIQRLNPTLKLLLAGQVLRSVLNSDTSHLNVDVVVQPVNSTVAVGRSASGRGGQSELIAQRLEGSGQTLRSGSEIVVTVTNGEFRSLYIAVLAIGSSGSMSVLHPTDWDAPESESLLEPGQQLDIPRQEAGRDPNRSYCSNPSEAFHLCLSSSGYAEILTLVSTSPLRDALRGLQQIAVANNTRSGDPIGLQNDNPVNVIETLLGDIDRSTRSSNSLRGDVRGVDTTQLAALSTLIQVVEK</sequence>
<feature type="region of interest" description="Disordered" evidence="1">
    <location>
        <begin position="629"/>
        <end position="657"/>
    </location>
</feature>
<comment type="caution">
    <text evidence="3">The sequence shown here is derived from an EMBL/GenBank/DDBJ whole genome shotgun (WGS) entry which is preliminary data.</text>
</comment>
<proteinExistence type="predicted"/>
<dbReference type="Gene3D" id="3.40.50.1460">
    <property type="match status" value="1"/>
</dbReference>
<evidence type="ECO:0000259" key="2">
    <source>
        <dbReference type="Pfam" id="PF00656"/>
    </source>
</evidence>
<dbReference type="PANTHER" id="PTHR48104">
    <property type="entry name" value="METACASPASE-4"/>
    <property type="match status" value="1"/>
</dbReference>
<dbReference type="InterPro" id="IPR006311">
    <property type="entry name" value="TAT_signal"/>
</dbReference>
<name>A0ABV0K9D6_9CYAN</name>
<evidence type="ECO:0000313" key="3">
    <source>
        <dbReference type="EMBL" id="MEP0949160.1"/>
    </source>
</evidence>
<dbReference type="EMBL" id="JAMPKX010000010">
    <property type="protein sequence ID" value="MEP0949160.1"/>
    <property type="molecule type" value="Genomic_DNA"/>
</dbReference>
<dbReference type="InterPro" id="IPR050452">
    <property type="entry name" value="Metacaspase"/>
</dbReference>
<organism evidence="3 4">
    <name type="scientific">Leptolyngbya subtilissima DQ-A4</name>
    <dbReference type="NCBI Taxonomy" id="2933933"/>
    <lineage>
        <taxon>Bacteria</taxon>
        <taxon>Bacillati</taxon>
        <taxon>Cyanobacteriota</taxon>
        <taxon>Cyanophyceae</taxon>
        <taxon>Leptolyngbyales</taxon>
        <taxon>Leptolyngbyaceae</taxon>
        <taxon>Leptolyngbya group</taxon>
        <taxon>Leptolyngbya</taxon>
    </lineage>
</organism>
<dbReference type="Proteomes" id="UP001482513">
    <property type="component" value="Unassembled WGS sequence"/>
</dbReference>
<dbReference type="RefSeq" id="WP_190694227.1">
    <property type="nucleotide sequence ID" value="NZ_JAMPKX010000010.1"/>
</dbReference>
<dbReference type="InterPro" id="IPR011600">
    <property type="entry name" value="Pept_C14_caspase"/>
</dbReference>
<evidence type="ECO:0000256" key="1">
    <source>
        <dbReference type="SAM" id="MobiDB-lite"/>
    </source>
</evidence>
<dbReference type="SUPFAM" id="SSF52129">
    <property type="entry name" value="Caspase-like"/>
    <property type="match status" value="1"/>
</dbReference>
<keyword evidence="4" id="KW-1185">Reference proteome</keyword>
<gene>
    <name evidence="3" type="ORF">NC992_19935</name>
</gene>
<protein>
    <submittedName>
        <fullName evidence="3">Caspase family protein</fullName>
    </submittedName>
</protein>
<dbReference type="PANTHER" id="PTHR48104:SF30">
    <property type="entry name" value="METACASPASE-1"/>
    <property type="match status" value="1"/>
</dbReference>
<dbReference type="Pfam" id="PF00656">
    <property type="entry name" value="Peptidase_C14"/>
    <property type="match status" value="1"/>
</dbReference>
<dbReference type="PROSITE" id="PS51318">
    <property type="entry name" value="TAT"/>
    <property type="match status" value="1"/>
</dbReference>
<accession>A0ABV0K9D6</accession>
<dbReference type="InterPro" id="IPR029030">
    <property type="entry name" value="Caspase-like_dom_sf"/>
</dbReference>
<evidence type="ECO:0000313" key="4">
    <source>
        <dbReference type="Proteomes" id="UP001482513"/>
    </source>
</evidence>
<reference evidence="3 4" key="1">
    <citation type="submission" date="2022-04" db="EMBL/GenBank/DDBJ databases">
        <title>Positive selection, recombination, and allopatry shape intraspecific diversity of widespread and dominant cyanobacteria.</title>
        <authorList>
            <person name="Wei J."/>
            <person name="Shu W."/>
            <person name="Hu C."/>
        </authorList>
    </citation>
    <scope>NUCLEOTIDE SEQUENCE [LARGE SCALE GENOMIC DNA]</scope>
    <source>
        <strain evidence="3 4">DQ-A4</strain>
    </source>
</reference>
<feature type="compositionally biased region" description="Basic and acidic residues" evidence="1">
    <location>
        <begin position="645"/>
        <end position="654"/>
    </location>
</feature>